<dbReference type="InterPro" id="IPR010559">
    <property type="entry name" value="Sig_transdc_His_kin_internal"/>
</dbReference>
<name>A0ABN1AW46_9BACI</name>
<gene>
    <name evidence="15" type="ORF">GCM10008986_07860</name>
</gene>
<dbReference type="InterPro" id="IPR003594">
    <property type="entry name" value="HATPase_dom"/>
</dbReference>
<dbReference type="RefSeq" id="WP_343837855.1">
    <property type="nucleotide sequence ID" value="NZ_BAAADO010000002.1"/>
</dbReference>
<reference evidence="15 16" key="1">
    <citation type="journal article" date="2019" name="Int. J. Syst. Evol. Microbiol.">
        <title>The Global Catalogue of Microorganisms (GCM) 10K type strain sequencing project: providing services to taxonomists for standard genome sequencing and annotation.</title>
        <authorList>
            <consortium name="The Broad Institute Genomics Platform"/>
            <consortium name="The Broad Institute Genome Sequencing Center for Infectious Disease"/>
            <person name="Wu L."/>
            <person name="Ma J."/>
        </authorList>
    </citation>
    <scope>NUCLEOTIDE SEQUENCE [LARGE SCALE GENOMIC DNA]</scope>
    <source>
        <strain evidence="15 16">JCM 12389</strain>
    </source>
</reference>
<keyword evidence="4" id="KW-1003">Cell membrane</keyword>
<evidence type="ECO:0000256" key="7">
    <source>
        <dbReference type="ARBA" id="ARBA00022741"/>
    </source>
</evidence>
<evidence type="ECO:0000256" key="8">
    <source>
        <dbReference type="ARBA" id="ARBA00022777"/>
    </source>
</evidence>
<dbReference type="InterPro" id="IPR004358">
    <property type="entry name" value="Sig_transdc_His_kin-like_C"/>
</dbReference>
<keyword evidence="5" id="KW-0597">Phosphoprotein</keyword>
<feature type="domain" description="HAMP" evidence="14">
    <location>
        <begin position="198"/>
        <end position="251"/>
    </location>
</feature>
<evidence type="ECO:0000256" key="3">
    <source>
        <dbReference type="ARBA" id="ARBA00012438"/>
    </source>
</evidence>
<keyword evidence="6" id="KW-0808">Transferase</keyword>
<dbReference type="InterPro" id="IPR003660">
    <property type="entry name" value="HAMP_dom"/>
</dbReference>
<comment type="subcellular location">
    <subcellularLocation>
        <location evidence="2">Cell membrane</location>
        <topology evidence="2">Multi-pass membrane protein</topology>
    </subcellularLocation>
</comment>
<keyword evidence="11 12" id="KW-0472">Membrane</keyword>
<feature type="domain" description="Histidine kinase" evidence="13">
    <location>
        <begin position="365"/>
        <end position="474"/>
    </location>
</feature>
<keyword evidence="12" id="KW-0812">Transmembrane</keyword>
<dbReference type="EC" id="2.7.13.3" evidence="3"/>
<dbReference type="Gene3D" id="6.10.340.10">
    <property type="match status" value="1"/>
</dbReference>
<dbReference type="SUPFAM" id="SSF55874">
    <property type="entry name" value="ATPase domain of HSP90 chaperone/DNA topoisomerase II/histidine kinase"/>
    <property type="match status" value="1"/>
</dbReference>
<keyword evidence="16" id="KW-1185">Reference proteome</keyword>
<dbReference type="EMBL" id="BAAADO010000002">
    <property type="protein sequence ID" value="GAA0485039.1"/>
    <property type="molecule type" value="Genomic_DNA"/>
</dbReference>
<dbReference type="InterPro" id="IPR005467">
    <property type="entry name" value="His_kinase_dom"/>
</dbReference>
<feature type="transmembrane region" description="Helical" evidence="12">
    <location>
        <begin position="177"/>
        <end position="196"/>
    </location>
</feature>
<comment type="catalytic activity">
    <reaction evidence="1">
        <text>ATP + protein L-histidine = ADP + protein N-phospho-L-histidine.</text>
        <dbReference type="EC" id="2.7.13.3"/>
    </reaction>
</comment>
<dbReference type="SUPFAM" id="SSF158472">
    <property type="entry name" value="HAMP domain-like"/>
    <property type="match status" value="1"/>
</dbReference>
<dbReference type="InterPro" id="IPR036890">
    <property type="entry name" value="HATPase_C_sf"/>
</dbReference>
<protein>
    <recommendedName>
        <fullName evidence="3">histidine kinase</fullName>
        <ecNumber evidence="3">2.7.13.3</ecNumber>
    </recommendedName>
</protein>
<evidence type="ECO:0000256" key="5">
    <source>
        <dbReference type="ARBA" id="ARBA00022553"/>
    </source>
</evidence>
<dbReference type="PANTHER" id="PTHR34220:SF7">
    <property type="entry name" value="SENSOR HISTIDINE KINASE YPDA"/>
    <property type="match status" value="1"/>
</dbReference>
<dbReference type="SMART" id="SM00304">
    <property type="entry name" value="HAMP"/>
    <property type="match status" value="1"/>
</dbReference>
<accession>A0ABN1AW46</accession>
<evidence type="ECO:0000256" key="10">
    <source>
        <dbReference type="ARBA" id="ARBA00023012"/>
    </source>
</evidence>
<evidence type="ECO:0000256" key="9">
    <source>
        <dbReference type="ARBA" id="ARBA00022840"/>
    </source>
</evidence>
<dbReference type="PROSITE" id="PS50109">
    <property type="entry name" value="HIS_KIN"/>
    <property type="match status" value="1"/>
</dbReference>
<dbReference type="InterPro" id="IPR050640">
    <property type="entry name" value="Bact_2-comp_sensor_kinase"/>
</dbReference>
<sequence>MKSIRSKLMAYFFVFVLLFNVVSVLIYFSSDRLLNEYHTSIERFLILNRVSQKSIDLYDKVNQFVLTGEEQDFEAFYKTKSEIVQEKERLNEQLTGVEDVQLNKHIHMIETLVQETEMTAGFMLRNDIEKYTLHLQEARETSNYIQETTLQLIDLELTEYQDLYQELAQRNEAFKSFTIFLFLTTVLLAIGAALWFSRGINRPIRSLWHGAREVSKGKLNGPEIEIKSNDELKLLGDTFNQMRTNIQRLFQEIKEKSELDQLLKELELKHLQNQINPHFLFNTLNTVARMSYLENATSTTRLIESISTILRHSLGDLDKSVALRDEVQVVEEYFYIQQTRFADRMTFLQKVDESCLDIPVPRLTLQPLIENAFIHGIEKKEEGGRISLTVYREQDHIMVEISDNGAGMSPEQIEPFINLSKEEPVDEHTGHSTGLGLKNVLRRLQLFYQREDIVEIDSEVGAGTMIRLKLPNTISREKGGASA</sequence>
<evidence type="ECO:0000256" key="1">
    <source>
        <dbReference type="ARBA" id="ARBA00000085"/>
    </source>
</evidence>
<keyword evidence="12" id="KW-1133">Transmembrane helix</keyword>
<dbReference type="Pfam" id="PF06580">
    <property type="entry name" value="His_kinase"/>
    <property type="match status" value="1"/>
</dbReference>
<dbReference type="PROSITE" id="PS50885">
    <property type="entry name" value="HAMP"/>
    <property type="match status" value="1"/>
</dbReference>
<evidence type="ECO:0000256" key="11">
    <source>
        <dbReference type="ARBA" id="ARBA00023136"/>
    </source>
</evidence>
<dbReference type="PANTHER" id="PTHR34220">
    <property type="entry name" value="SENSOR HISTIDINE KINASE YPDA"/>
    <property type="match status" value="1"/>
</dbReference>
<evidence type="ECO:0000313" key="16">
    <source>
        <dbReference type="Proteomes" id="UP001500880"/>
    </source>
</evidence>
<dbReference type="PRINTS" id="PR00344">
    <property type="entry name" value="BCTRLSENSOR"/>
</dbReference>
<feature type="transmembrane region" description="Helical" evidence="12">
    <location>
        <begin position="9"/>
        <end position="28"/>
    </location>
</feature>
<dbReference type="Pfam" id="PF02518">
    <property type="entry name" value="HATPase_c"/>
    <property type="match status" value="1"/>
</dbReference>
<dbReference type="Proteomes" id="UP001500880">
    <property type="component" value="Unassembled WGS sequence"/>
</dbReference>
<keyword evidence="10" id="KW-0902">Two-component regulatory system</keyword>
<evidence type="ECO:0000256" key="4">
    <source>
        <dbReference type="ARBA" id="ARBA00022475"/>
    </source>
</evidence>
<comment type="caution">
    <text evidence="15">The sequence shown here is derived from an EMBL/GenBank/DDBJ whole genome shotgun (WGS) entry which is preliminary data.</text>
</comment>
<dbReference type="Pfam" id="PF00672">
    <property type="entry name" value="HAMP"/>
    <property type="match status" value="1"/>
</dbReference>
<proteinExistence type="predicted"/>
<dbReference type="Gene3D" id="3.30.565.10">
    <property type="entry name" value="Histidine kinase-like ATPase, C-terminal domain"/>
    <property type="match status" value="1"/>
</dbReference>
<evidence type="ECO:0000259" key="14">
    <source>
        <dbReference type="PROSITE" id="PS50885"/>
    </source>
</evidence>
<evidence type="ECO:0000256" key="2">
    <source>
        <dbReference type="ARBA" id="ARBA00004651"/>
    </source>
</evidence>
<evidence type="ECO:0000259" key="13">
    <source>
        <dbReference type="PROSITE" id="PS50109"/>
    </source>
</evidence>
<keyword evidence="9" id="KW-0067">ATP-binding</keyword>
<keyword evidence="8" id="KW-0418">Kinase</keyword>
<dbReference type="SMART" id="SM00387">
    <property type="entry name" value="HATPase_c"/>
    <property type="match status" value="1"/>
</dbReference>
<organism evidence="15 16">
    <name type="scientific">Salinibacillus aidingensis</name>
    <dbReference type="NCBI Taxonomy" id="237684"/>
    <lineage>
        <taxon>Bacteria</taxon>
        <taxon>Bacillati</taxon>
        <taxon>Bacillota</taxon>
        <taxon>Bacilli</taxon>
        <taxon>Bacillales</taxon>
        <taxon>Bacillaceae</taxon>
        <taxon>Salinibacillus</taxon>
    </lineage>
</organism>
<keyword evidence="7" id="KW-0547">Nucleotide-binding</keyword>
<evidence type="ECO:0000256" key="6">
    <source>
        <dbReference type="ARBA" id="ARBA00022679"/>
    </source>
</evidence>
<dbReference type="CDD" id="cd06225">
    <property type="entry name" value="HAMP"/>
    <property type="match status" value="1"/>
</dbReference>
<evidence type="ECO:0000256" key="12">
    <source>
        <dbReference type="SAM" id="Phobius"/>
    </source>
</evidence>
<evidence type="ECO:0000313" key="15">
    <source>
        <dbReference type="EMBL" id="GAA0485039.1"/>
    </source>
</evidence>